<dbReference type="Proteomes" id="UP000038040">
    <property type="component" value="Unplaced"/>
</dbReference>
<accession>A0A0N4U3I9</accession>
<dbReference type="InterPro" id="IPR004827">
    <property type="entry name" value="bZIP"/>
</dbReference>
<dbReference type="OrthoDB" id="5848156at2759"/>
<protein>
    <submittedName>
        <fullName evidence="6">BZIP domain-containing protein</fullName>
    </submittedName>
</protein>
<feature type="domain" description="BZIP" evidence="2">
    <location>
        <begin position="120"/>
        <end position="180"/>
    </location>
</feature>
<gene>
    <name evidence="3" type="ORF">DME_LOCUS5654</name>
</gene>
<dbReference type="GO" id="GO:0003700">
    <property type="term" value="F:DNA-binding transcription factor activity"/>
    <property type="evidence" value="ECO:0007669"/>
    <property type="project" value="InterPro"/>
</dbReference>
<feature type="coiled-coil region" evidence="1">
    <location>
        <begin position="145"/>
        <end position="179"/>
    </location>
</feature>
<sequence>MLFSLPFQVICQQFSFLDFNFLRQNSGIKLYTKNYLKLKFHTKIFLIQMFQEFPKNNSTIANSDYCDDNEGEEEKQYPIKKFSTSYNLGIAFEDLIKVVINVMKETGIINKKVSDKENPEEILRKKRKMNNEAAARYRRRQKEFREDVELEFENLLNKNESLKKEIKRLKHEVDELKEFLLHEKNPFF</sequence>
<evidence type="ECO:0000256" key="1">
    <source>
        <dbReference type="SAM" id="Coils"/>
    </source>
</evidence>
<dbReference type="WBParaSite" id="DME_0000129401-mRNA-1">
    <property type="protein sequence ID" value="DME_0000129401-mRNA-1"/>
    <property type="gene ID" value="DME_0000129401"/>
</dbReference>
<evidence type="ECO:0000259" key="2">
    <source>
        <dbReference type="PROSITE" id="PS50217"/>
    </source>
</evidence>
<dbReference type="AlphaFoldDB" id="A0A0N4U3I9"/>
<keyword evidence="1" id="KW-0175">Coiled coil</keyword>
<dbReference type="CDD" id="cd14692">
    <property type="entry name" value="bZIP_ATF4"/>
    <property type="match status" value="1"/>
</dbReference>
<evidence type="ECO:0000313" key="5">
    <source>
        <dbReference type="Proteomes" id="UP000274756"/>
    </source>
</evidence>
<reference evidence="3 5" key="2">
    <citation type="submission" date="2018-11" db="EMBL/GenBank/DDBJ databases">
        <authorList>
            <consortium name="Pathogen Informatics"/>
        </authorList>
    </citation>
    <scope>NUCLEOTIDE SEQUENCE [LARGE SCALE GENOMIC DNA]</scope>
</reference>
<evidence type="ECO:0000313" key="3">
    <source>
        <dbReference type="EMBL" id="VDN55681.1"/>
    </source>
</evidence>
<dbReference type="EMBL" id="UYYG01001153">
    <property type="protein sequence ID" value="VDN55681.1"/>
    <property type="molecule type" value="Genomic_DNA"/>
</dbReference>
<evidence type="ECO:0000313" key="4">
    <source>
        <dbReference type="Proteomes" id="UP000038040"/>
    </source>
</evidence>
<dbReference type="InterPro" id="IPR046347">
    <property type="entry name" value="bZIP_sf"/>
</dbReference>
<keyword evidence="5" id="KW-1185">Reference proteome</keyword>
<dbReference type="PROSITE" id="PS50217">
    <property type="entry name" value="BZIP"/>
    <property type="match status" value="1"/>
</dbReference>
<name>A0A0N4U3I9_DRAME</name>
<proteinExistence type="predicted"/>
<evidence type="ECO:0000313" key="6">
    <source>
        <dbReference type="WBParaSite" id="DME_0000129401-mRNA-1"/>
    </source>
</evidence>
<dbReference type="Pfam" id="PF07716">
    <property type="entry name" value="bZIP_2"/>
    <property type="match status" value="1"/>
</dbReference>
<dbReference type="SMART" id="SM00338">
    <property type="entry name" value="BRLZ"/>
    <property type="match status" value="1"/>
</dbReference>
<dbReference type="Proteomes" id="UP000274756">
    <property type="component" value="Unassembled WGS sequence"/>
</dbReference>
<dbReference type="SUPFAM" id="SSF57959">
    <property type="entry name" value="Leucine zipper domain"/>
    <property type="match status" value="1"/>
</dbReference>
<dbReference type="Gene3D" id="1.20.5.170">
    <property type="match status" value="1"/>
</dbReference>
<organism evidence="4 6">
    <name type="scientific">Dracunculus medinensis</name>
    <name type="common">Guinea worm</name>
    <dbReference type="NCBI Taxonomy" id="318479"/>
    <lineage>
        <taxon>Eukaryota</taxon>
        <taxon>Metazoa</taxon>
        <taxon>Ecdysozoa</taxon>
        <taxon>Nematoda</taxon>
        <taxon>Chromadorea</taxon>
        <taxon>Rhabditida</taxon>
        <taxon>Spirurina</taxon>
        <taxon>Dracunculoidea</taxon>
        <taxon>Dracunculidae</taxon>
        <taxon>Dracunculus</taxon>
    </lineage>
</organism>
<reference evidence="6" key="1">
    <citation type="submission" date="2017-02" db="UniProtKB">
        <authorList>
            <consortium name="WormBaseParasite"/>
        </authorList>
    </citation>
    <scope>IDENTIFICATION</scope>
</reference>
<dbReference type="STRING" id="318479.A0A0N4U3I9"/>